<dbReference type="Gene3D" id="3.40.50.10900">
    <property type="entry name" value="PAC-like subunit"/>
    <property type="match status" value="2"/>
</dbReference>
<evidence type="ECO:0000313" key="6">
    <source>
        <dbReference type="Proteomes" id="UP000194236"/>
    </source>
</evidence>
<dbReference type="AlphaFoldDB" id="A0A1Y3BIG1"/>
<dbReference type="InterPro" id="IPR016562">
    <property type="entry name" value="Proteasome_assmbl_chp_2_euk"/>
</dbReference>
<comment type="caution">
    <text evidence="5">The sequence shown here is derived from an EMBL/GenBank/DDBJ whole genome shotgun (WGS) entry which is preliminary data.</text>
</comment>
<dbReference type="InterPro" id="IPR019151">
    <property type="entry name" value="Proteasome_assmbl_chaperone_2"/>
</dbReference>
<protein>
    <recommendedName>
        <fullName evidence="1 4">Proteasome assembly chaperone 2</fullName>
    </recommendedName>
</protein>
<sequence>MSSFFVPYDRCGHLENNEWDGYTLVLPCISVGNVPQLSIDLLINRFLKRSNHSNDSDLELIGYLHSKYVRPFAGPDPFELDGNLLSTSMQVFASKSKKLVIIQQRSPIYKEYRDDFYREIFEWLSCHRLALIIVLSSTFDQFLAPEFVNDPDGIIPIRYIRCGGLKDELESFLNEKLAIKPVMKVDPESMRPAENGKIHLPGSGSARSFLRYSRRLPFEQPMLCLVMYCSEGDNRYHAYYLSDKIADILNHEHSRIIATKCENGGRNRYRWIEPFSWRMMFGDEPPSEIY</sequence>
<evidence type="ECO:0000256" key="4">
    <source>
        <dbReference type="PIRNR" id="PIRNR010044"/>
    </source>
</evidence>
<dbReference type="InterPro" id="IPR038389">
    <property type="entry name" value="PSMG2_sf"/>
</dbReference>
<evidence type="ECO:0000256" key="2">
    <source>
        <dbReference type="ARBA" id="ARBA00023186"/>
    </source>
</evidence>
<dbReference type="OrthoDB" id="10260712at2759"/>
<proteinExistence type="inferred from homology"/>
<dbReference type="PANTHER" id="PTHR12970">
    <property type="entry name" value="PROTEASOME ASSEMBLY CHAPERONE 2"/>
    <property type="match status" value="1"/>
</dbReference>
<dbReference type="PIRSF" id="PIRSF010044">
    <property type="entry name" value="UCP010044"/>
    <property type="match status" value="1"/>
</dbReference>
<dbReference type="Proteomes" id="UP000194236">
    <property type="component" value="Unassembled WGS sequence"/>
</dbReference>
<gene>
    <name evidence="5" type="ORF">BLA29_007082</name>
</gene>
<dbReference type="GO" id="GO:0005829">
    <property type="term" value="C:cytosol"/>
    <property type="evidence" value="ECO:0007669"/>
    <property type="project" value="TreeGrafter"/>
</dbReference>
<evidence type="ECO:0000256" key="3">
    <source>
        <dbReference type="ARBA" id="ARBA00025745"/>
    </source>
</evidence>
<organism evidence="5 6">
    <name type="scientific">Euroglyphus maynei</name>
    <name type="common">Mayne's house dust mite</name>
    <dbReference type="NCBI Taxonomy" id="6958"/>
    <lineage>
        <taxon>Eukaryota</taxon>
        <taxon>Metazoa</taxon>
        <taxon>Ecdysozoa</taxon>
        <taxon>Arthropoda</taxon>
        <taxon>Chelicerata</taxon>
        <taxon>Arachnida</taxon>
        <taxon>Acari</taxon>
        <taxon>Acariformes</taxon>
        <taxon>Sarcoptiformes</taxon>
        <taxon>Astigmata</taxon>
        <taxon>Psoroptidia</taxon>
        <taxon>Analgoidea</taxon>
        <taxon>Pyroglyphidae</taxon>
        <taxon>Pyroglyphinae</taxon>
        <taxon>Euroglyphus</taxon>
    </lineage>
</organism>
<comment type="similarity">
    <text evidence="3 4">Belongs to the PSMG2 family.</text>
</comment>
<dbReference type="EMBL" id="MUJZ01020786">
    <property type="protein sequence ID" value="OTF79917.1"/>
    <property type="molecule type" value="Genomic_DNA"/>
</dbReference>
<comment type="subunit">
    <text evidence="4">Forms a heterodimer with PSMG1.</text>
</comment>
<evidence type="ECO:0000256" key="1">
    <source>
        <dbReference type="ARBA" id="ARBA00019186"/>
    </source>
</evidence>
<dbReference type="GO" id="GO:0005634">
    <property type="term" value="C:nucleus"/>
    <property type="evidence" value="ECO:0007669"/>
    <property type="project" value="TreeGrafter"/>
</dbReference>
<reference evidence="5 6" key="1">
    <citation type="submission" date="2017-03" db="EMBL/GenBank/DDBJ databases">
        <title>Genome Survey of Euroglyphus maynei.</title>
        <authorList>
            <person name="Arlian L.G."/>
            <person name="Morgan M.S."/>
            <person name="Rider S.D."/>
        </authorList>
    </citation>
    <scope>NUCLEOTIDE SEQUENCE [LARGE SCALE GENOMIC DNA]</scope>
    <source>
        <strain evidence="5">Arlian Lab</strain>
        <tissue evidence="5">Whole body</tissue>
    </source>
</reference>
<dbReference type="Pfam" id="PF09754">
    <property type="entry name" value="PAC2"/>
    <property type="match status" value="1"/>
</dbReference>
<dbReference type="PANTHER" id="PTHR12970:SF1">
    <property type="entry name" value="PROTEASOME ASSEMBLY CHAPERONE 2"/>
    <property type="match status" value="1"/>
</dbReference>
<name>A0A1Y3BIG1_EURMA</name>
<dbReference type="GO" id="GO:0043248">
    <property type="term" value="P:proteasome assembly"/>
    <property type="evidence" value="ECO:0007669"/>
    <property type="project" value="TreeGrafter"/>
</dbReference>
<comment type="function">
    <text evidence="4">Chaperone protein which promotes assembly of the 20S proteasome as part of a heterodimer with PSMG1.</text>
</comment>
<evidence type="ECO:0000313" key="5">
    <source>
        <dbReference type="EMBL" id="OTF79917.1"/>
    </source>
</evidence>
<accession>A0A1Y3BIG1</accession>
<keyword evidence="5" id="KW-0647">Proteasome</keyword>
<keyword evidence="6" id="KW-1185">Reference proteome</keyword>
<dbReference type="GO" id="GO:0000502">
    <property type="term" value="C:proteasome complex"/>
    <property type="evidence" value="ECO:0007669"/>
    <property type="project" value="UniProtKB-KW"/>
</dbReference>
<keyword evidence="2 4" id="KW-0143">Chaperone</keyword>